<sequence>MDPCPMTIVGRKFSVAFIISFGSMGRATGYAALSLVSLWISRRKPPPKFRLSPPLIEGVTKEEIPAKVEETN</sequence>
<accession>A0ABD1FK24</accession>
<keyword evidence="1" id="KW-1133">Transmembrane helix</keyword>
<evidence type="ECO:0000256" key="1">
    <source>
        <dbReference type="SAM" id="Phobius"/>
    </source>
</evidence>
<evidence type="ECO:0000313" key="2">
    <source>
        <dbReference type="EMBL" id="KAL1531503.1"/>
    </source>
</evidence>
<feature type="transmembrane region" description="Helical" evidence="1">
    <location>
        <begin position="15"/>
        <end position="40"/>
    </location>
</feature>
<organism evidence="2 3">
    <name type="scientific">Salvia divinorum</name>
    <name type="common">Maria pastora</name>
    <name type="synonym">Diviner's sage</name>
    <dbReference type="NCBI Taxonomy" id="28513"/>
    <lineage>
        <taxon>Eukaryota</taxon>
        <taxon>Viridiplantae</taxon>
        <taxon>Streptophyta</taxon>
        <taxon>Embryophyta</taxon>
        <taxon>Tracheophyta</taxon>
        <taxon>Spermatophyta</taxon>
        <taxon>Magnoliopsida</taxon>
        <taxon>eudicotyledons</taxon>
        <taxon>Gunneridae</taxon>
        <taxon>Pentapetalae</taxon>
        <taxon>asterids</taxon>
        <taxon>lamiids</taxon>
        <taxon>Lamiales</taxon>
        <taxon>Lamiaceae</taxon>
        <taxon>Nepetoideae</taxon>
        <taxon>Mentheae</taxon>
        <taxon>Salviinae</taxon>
        <taxon>Salvia</taxon>
        <taxon>Salvia subgen. Calosphace</taxon>
    </lineage>
</organism>
<dbReference type="AlphaFoldDB" id="A0ABD1FK24"/>
<keyword evidence="3" id="KW-1185">Reference proteome</keyword>
<dbReference type="EMBL" id="JBEAFC010000014">
    <property type="protein sequence ID" value="KAL1531503.1"/>
    <property type="molecule type" value="Genomic_DNA"/>
</dbReference>
<evidence type="ECO:0000313" key="3">
    <source>
        <dbReference type="Proteomes" id="UP001567538"/>
    </source>
</evidence>
<protein>
    <submittedName>
        <fullName evidence="2">Uncharacterized protein</fullName>
    </submittedName>
</protein>
<keyword evidence="1" id="KW-0472">Membrane</keyword>
<name>A0ABD1FK24_SALDI</name>
<comment type="caution">
    <text evidence="2">The sequence shown here is derived from an EMBL/GenBank/DDBJ whole genome shotgun (WGS) entry which is preliminary data.</text>
</comment>
<keyword evidence="1" id="KW-0812">Transmembrane</keyword>
<proteinExistence type="predicted"/>
<gene>
    <name evidence="2" type="ORF">AAHA92_31634</name>
</gene>
<dbReference type="Proteomes" id="UP001567538">
    <property type="component" value="Unassembled WGS sequence"/>
</dbReference>
<reference evidence="2 3" key="1">
    <citation type="submission" date="2024-06" db="EMBL/GenBank/DDBJ databases">
        <title>A chromosome level genome sequence of Diviner's sage (Salvia divinorum).</title>
        <authorList>
            <person name="Ford S.A."/>
            <person name="Ro D.-K."/>
            <person name="Ness R.W."/>
            <person name="Phillips M.A."/>
        </authorList>
    </citation>
    <scope>NUCLEOTIDE SEQUENCE [LARGE SCALE GENOMIC DNA]</scope>
    <source>
        <strain evidence="2">SAF-2024a</strain>
        <tissue evidence="2">Leaf</tissue>
    </source>
</reference>